<evidence type="ECO:0000259" key="14">
    <source>
        <dbReference type="PROSITE" id="PS50109"/>
    </source>
</evidence>
<evidence type="ECO:0000256" key="11">
    <source>
        <dbReference type="ARBA" id="ARBA00023012"/>
    </source>
</evidence>
<keyword evidence="10 13" id="KW-1133">Transmembrane helix</keyword>
<dbReference type="InterPro" id="IPR036890">
    <property type="entry name" value="HATPase_C_sf"/>
</dbReference>
<evidence type="ECO:0000256" key="2">
    <source>
        <dbReference type="ARBA" id="ARBA00004141"/>
    </source>
</evidence>
<dbReference type="PANTHER" id="PTHR45569">
    <property type="entry name" value="SENSOR PROTEIN KDPD"/>
    <property type="match status" value="1"/>
</dbReference>
<dbReference type="Pfam" id="PF13493">
    <property type="entry name" value="DUF4118"/>
    <property type="match status" value="1"/>
</dbReference>
<keyword evidence="15" id="KW-0407">Ion channel</keyword>
<evidence type="ECO:0000313" key="15">
    <source>
        <dbReference type="EMBL" id="RXH57849.1"/>
    </source>
</evidence>
<evidence type="ECO:0000256" key="9">
    <source>
        <dbReference type="ARBA" id="ARBA00022840"/>
    </source>
</evidence>
<keyword evidence="6 13" id="KW-0812">Transmembrane</keyword>
<dbReference type="GO" id="GO:0034220">
    <property type="term" value="P:monoatomic ion transmembrane transport"/>
    <property type="evidence" value="ECO:0007669"/>
    <property type="project" value="UniProtKB-KW"/>
</dbReference>
<feature type="domain" description="Histidine kinase" evidence="14">
    <location>
        <begin position="277"/>
        <end position="492"/>
    </location>
</feature>
<dbReference type="InterPro" id="IPR038318">
    <property type="entry name" value="KdpD_sf"/>
</dbReference>
<dbReference type="InterPro" id="IPR029016">
    <property type="entry name" value="GAF-like_dom_sf"/>
</dbReference>
<reference evidence="15 16" key="1">
    <citation type="submission" date="2018-11" db="EMBL/GenBank/DDBJ databases">
        <authorList>
            <person name="Mardanov A.V."/>
            <person name="Ravin N.V."/>
            <person name="Dedysh S.N."/>
        </authorList>
    </citation>
    <scope>NUCLEOTIDE SEQUENCE [LARGE SCALE GENOMIC DNA]</scope>
    <source>
        <strain evidence="15 16">AF10</strain>
    </source>
</reference>
<keyword evidence="16" id="KW-1185">Reference proteome</keyword>
<dbReference type="Gene3D" id="3.30.565.10">
    <property type="entry name" value="Histidine kinase-like ATPase, C-terminal domain"/>
    <property type="match status" value="1"/>
</dbReference>
<evidence type="ECO:0000256" key="7">
    <source>
        <dbReference type="ARBA" id="ARBA00022741"/>
    </source>
</evidence>
<dbReference type="GO" id="GO:0005524">
    <property type="term" value="F:ATP binding"/>
    <property type="evidence" value="ECO:0007669"/>
    <property type="project" value="UniProtKB-KW"/>
</dbReference>
<dbReference type="Pfam" id="PF00512">
    <property type="entry name" value="HisKA"/>
    <property type="match status" value="1"/>
</dbReference>
<comment type="subcellular location">
    <subcellularLocation>
        <location evidence="2">Membrane</location>
        <topology evidence="2">Multi-pass membrane protein</topology>
    </subcellularLocation>
</comment>
<dbReference type="SUPFAM" id="SSF55781">
    <property type="entry name" value="GAF domain-like"/>
    <property type="match status" value="1"/>
</dbReference>
<keyword evidence="11" id="KW-0902">Two-component regulatory system</keyword>
<dbReference type="InterPro" id="IPR003594">
    <property type="entry name" value="HATPase_dom"/>
</dbReference>
<dbReference type="InterPro" id="IPR036097">
    <property type="entry name" value="HisK_dim/P_sf"/>
</dbReference>
<evidence type="ECO:0000256" key="1">
    <source>
        <dbReference type="ARBA" id="ARBA00000085"/>
    </source>
</evidence>
<dbReference type="CDD" id="cd00082">
    <property type="entry name" value="HisKA"/>
    <property type="match status" value="1"/>
</dbReference>
<comment type="caution">
    <text evidence="15">The sequence shown here is derived from an EMBL/GenBank/DDBJ whole genome shotgun (WGS) entry which is preliminary data.</text>
</comment>
<dbReference type="InterPro" id="IPR005467">
    <property type="entry name" value="His_kinase_dom"/>
</dbReference>
<evidence type="ECO:0000256" key="3">
    <source>
        <dbReference type="ARBA" id="ARBA00012438"/>
    </source>
</evidence>
<sequence length="496" mass="54006">MRWCAAVLLLASILGAYTHLPDLNPTTVALTLLLYILLLASTWGFRYALTASFVSAVCFNYFFLPPIGTFVIADSQNWIALMAFLATALIGSNLSNRIRTEADAANQRRRELELLYDFGQRLLSTESTHKLLNAIPHDIVSAFRSRAAALYLLDGDRVYFSEPVTSAESLDVLRQAVFSANTFCVARNGQLSSGIGSGLPKQLDASPELEWATLSLLVGVRPIGSIKVEGNLPSRETLEAMSSLIAIAITSATAVEKLARADAAQESERLRAALLDSVTHDLRTPLTSIKVSVTTLLSQHNLREVARMELLTVINEESDRLNHLITQATEMARLDAREIRLNLQEHDARELIDAALLAFSGSIEDRQVEIRLSDTMRKVGVDLELMTKVLIHLIENAVKYSPAGSAIFISGGAEGGNAWISVADRGVGIEGMELEMIFDKFYRGQSQRHRVQGTGMGLAISKAILEAHGGKIGVTSQAGSGSVFTIYLPLQPKADL</sequence>
<dbReference type="PRINTS" id="PR00344">
    <property type="entry name" value="BCTRLSENSOR"/>
</dbReference>
<keyword evidence="8 15" id="KW-0418">Kinase</keyword>
<dbReference type="Gene3D" id="1.20.120.620">
    <property type="entry name" value="Backbone structure of the membrane domain of e. Coli histidine kinase receptor kdpd"/>
    <property type="match status" value="1"/>
</dbReference>
<evidence type="ECO:0000256" key="13">
    <source>
        <dbReference type="SAM" id="Phobius"/>
    </source>
</evidence>
<dbReference type="SMART" id="SM00388">
    <property type="entry name" value="HisKA"/>
    <property type="match status" value="1"/>
</dbReference>
<keyword evidence="4" id="KW-0597">Phosphoprotein</keyword>
<proteinExistence type="predicted"/>
<dbReference type="RefSeq" id="WP_128911956.1">
    <property type="nucleotide sequence ID" value="NZ_RDSM01000001.1"/>
</dbReference>
<evidence type="ECO:0000256" key="12">
    <source>
        <dbReference type="ARBA" id="ARBA00023136"/>
    </source>
</evidence>
<name>A0A4Q0T735_9BACT</name>
<dbReference type="Gene3D" id="3.30.450.40">
    <property type="match status" value="1"/>
</dbReference>
<dbReference type="SUPFAM" id="SSF47384">
    <property type="entry name" value="Homodimeric domain of signal transducing histidine kinase"/>
    <property type="match status" value="1"/>
</dbReference>
<dbReference type="PANTHER" id="PTHR45569:SF1">
    <property type="entry name" value="SENSOR PROTEIN KDPD"/>
    <property type="match status" value="1"/>
</dbReference>
<keyword evidence="5" id="KW-0808">Transferase</keyword>
<dbReference type="Proteomes" id="UP000289437">
    <property type="component" value="Unassembled WGS sequence"/>
</dbReference>
<dbReference type="Gene3D" id="1.10.287.130">
    <property type="match status" value="1"/>
</dbReference>
<reference evidence="16" key="2">
    <citation type="submission" date="2019-02" db="EMBL/GenBank/DDBJ databases">
        <title>Granulicella sibirica sp. nov., a psychrotolerant acidobacterium isolated from an organic soil layer in forested tundra, West Siberia.</title>
        <authorList>
            <person name="Oshkin I.Y."/>
            <person name="Kulichevskaya I.S."/>
            <person name="Rijpstra W.I.C."/>
            <person name="Sinninghe Damste J.S."/>
            <person name="Rakitin A.L."/>
            <person name="Ravin N.V."/>
            <person name="Dedysh S.N."/>
        </authorList>
    </citation>
    <scope>NUCLEOTIDE SEQUENCE [LARGE SCALE GENOMIC DNA]</scope>
    <source>
        <strain evidence="16">AF10</strain>
    </source>
</reference>
<evidence type="ECO:0000313" key="16">
    <source>
        <dbReference type="Proteomes" id="UP000289437"/>
    </source>
</evidence>
<organism evidence="15 16">
    <name type="scientific">Granulicella sibirica</name>
    <dbReference type="NCBI Taxonomy" id="2479048"/>
    <lineage>
        <taxon>Bacteria</taxon>
        <taxon>Pseudomonadati</taxon>
        <taxon>Acidobacteriota</taxon>
        <taxon>Terriglobia</taxon>
        <taxon>Terriglobales</taxon>
        <taxon>Acidobacteriaceae</taxon>
        <taxon>Granulicella</taxon>
    </lineage>
</organism>
<dbReference type="InterPro" id="IPR025201">
    <property type="entry name" value="KdpD_TM"/>
</dbReference>
<dbReference type="SMART" id="SM00387">
    <property type="entry name" value="HATPase_c"/>
    <property type="match status" value="1"/>
</dbReference>
<dbReference type="FunFam" id="3.30.565.10:FF:000006">
    <property type="entry name" value="Sensor histidine kinase WalK"/>
    <property type="match status" value="1"/>
</dbReference>
<dbReference type="InterPro" id="IPR004358">
    <property type="entry name" value="Sig_transdc_His_kin-like_C"/>
</dbReference>
<dbReference type="Pfam" id="PF02518">
    <property type="entry name" value="HATPase_c"/>
    <property type="match status" value="1"/>
</dbReference>
<keyword evidence="15" id="KW-0813">Transport</keyword>
<evidence type="ECO:0000256" key="8">
    <source>
        <dbReference type="ARBA" id="ARBA00022777"/>
    </source>
</evidence>
<feature type="transmembrane region" description="Helical" evidence="13">
    <location>
        <begin position="28"/>
        <end position="45"/>
    </location>
</feature>
<dbReference type="PROSITE" id="PS50109">
    <property type="entry name" value="HIS_KIN"/>
    <property type="match status" value="1"/>
</dbReference>
<evidence type="ECO:0000256" key="4">
    <source>
        <dbReference type="ARBA" id="ARBA00022553"/>
    </source>
</evidence>
<comment type="catalytic activity">
    <reaction evidence="1">
        <text>ATP + protein L-histidine = ADP + protein N-phospho-L-histidine.</text>
        <dbReference type="EC" id="2.7.13.3"/>
    </reaction>
</comment>
<evidence type="ECO:0000256" key="6">
    <source>
        <dbReference type="ARBA" id="ARBA00022692"/>
    </source>
</evidence>
<dbReference type="GO" id="GO:0000155">
    <property type="term" value="F:phosphorelay sensor kinase activity"/>
    <property type="evidence" value="ECO:0007669"/>
    <property type="project" value="InterPro"/>
</dbReference>
<evidence type="ECO:0000256" key="5">
    <source>
        <dbReference type="ARBA" id="ARBA00022679"/>
    </source>
</evidence>
<keyword evidence="7" id="KW-0547">Nucleotide-binding</keyword>
<keyword evidence="12 13" id="KW-0472">Membrane</keyword>
<keyword evidence="15" id="KW-0406">Ion transport</keyword>
<gene>
    <name evidence="15" type="ORF">GRAN_1159</name>
</gene>
<dbReference type="EMBL" id="RDSM01000001">
    <property type="protein sequence ID" value="RXH57849.1"/>
    <property type="molecule type" value="Genomic_DNA"/>
</dbReference>
<dbReference type="AlphaFoldDB" id="A0A4Q0T735"/>
<feature type="transmembrane region" description="Helical" evidence="13">
    <location>
        <begin position="52"/>
        <end position="72"/>
    </location>
</feature>
<dbReference type="EC" id="2.7.13.3" evidence="3"/>
<accession>A0A4Q0T735</accession>
<protein>
    <recommendedName>
        <fullName evidence="3">histidine kinase</fullName>
        <ecNumber evidence="3">2.7.13.3</ecNumber>
    </recommendedName>
</protein>
<evidence type="ECO:0000256" key="10">
    <source>
        <dbReference type="ARBA" id="ARBA00022989"/>
    </source>
</evidence>
<keyword evidence="9" id="KW-0067">ATP-binding</keyword>
<dbReference type="InterPro" id="IPR052023">
    <property type="entry name" value="Histidine_kinase_KdpD"/>
</dbReference>
<dbReference type="InterPro" id="IPR003661">
    <property type="entry name" value="HisK_dim/P_dom"/>
</dbReference>
<dbReference type="SUPFAM" id="SSF55874">
    <property type="entry name" value="ATPase domain of HSP90 chaperone/DNA topoisomerase II/histidine kinase"/>
    <property type="match status" value="1"/>
</dbReference>
<dbReference type="OrthoDB" id="9813151at2"/>
<dbReference type="GO" id="GO:0005886">
    <property type="term" value="C:plasma membrane"/>
    <property type="evidence" value="ECO:0007669"/>
    <property type="project" value="TreeGrafter"/>
</dbReference>